<gene>
    <name evidence="1" type="ORF">CRG98_015713</name>
</gene>
<organism evidence="1 2">
    <name type="scientific">Punica granatum</name>
    <name type="common">Pomegranate</name>
    <dbReference type="NCBI Taxonomy" id="22663"/>
    <lineage>
        <taxon>Eukaryota</taxon>
        <taxon>Viridiplantae</taxon>
        <taxon>Streptophyta</taxon>
        <taxon>Embryophyta</taxon>
        <taxon>Tracheophyta</taxon>
        <taxon>Spermatophyta</taxon>
        <taxon>Magnoliopsida</taxon>
        <taxon>eudicotyledons</taxon>
        <taxon>Gunneridae</taxon>
        <taxon>Pentapetalae</taxon>
        <taxon>rosids</taxon>
        <taxon>malvids</taxon>
        <taxon>Myrtales</taxon>
        <taxon>Lythraceae</taxon>
        <taxon>Punica</taxon>
    </lineage>
</organism>
<dbReference type="EMBL" id="PGOL01000865">
    <property type="protein sequence ID" value="PKI63932.1"/>
    <property type="molecule type" value="Genomic_DNA"/>
</dbReference>
<sequence length="110" mass="12046">MVSPNEDGILTAVATLRGNRAPDYDMCLDQRGFLQNGHDPWIFCIREVGSAVGLLHDLPRPALPESGWLLIYWRLISPLKRLLAKDAPVSLLGRLLALMEASLVVVAVAS</sequence>
<reference evidence="1 2" key="1">
    <citation type="submission" date="2017-11" db="EMBL/GenBank/DDBJ databases">
        <title>De-novo sequencing of pomegranate (Punica granatum L.) genome.</title>
        <authorList>
            <person name="Akparov Z."/>
            <person name="Amiraslanov A."/>
            <person name="Hajiyeva S."/>
            <person name="Abbasov M."/>
            <person name="Kaur K."/>
            <person name="Hamwieh A."/>
            <person name="Solovyev V."/>
            <person name="Salamov A."/>
            <person name="Braich B."/>
            <person name="Kosarev P."/>
            <person name="Mahmoud A."/>
            <person name="Hajiyev E."/>
            <person name="Babayeva S."/>
            <person name="Izzatullayeva V."/>
            <person name="Mammadov A."/>
            <person name="Mammadov A."/>
            <person name="Sharifova S."/>
            <person name="Ojaghi J."/>
            <person name="Eynullazada K."/>
            <person name="Bayramov B."/>
            <person name="Abdulazimova A."/>
            <person name="Shahmuradov I."/>
        </authorList>
    </citation>
    <scope>NUCLEOTIDE SEQUENCE [LARGE SCALE GENOMIC DNA]</scope>
    <source>
        <strain evidence="2">cv. AG2017</strain>
        <tissue evidence="1">Leaf</tissue>
    </source>
</reference>
<comment type="caution">
    <text evidence="1">The sequence shown here is derived from an EMBL/GenBank/DDBJ whole genome shotgun (WGS) entry which is preliminary data.</text>
</comment>
<keyword evidence="2" id="KW-1185">Reference proteome</keyword>
<accession>A0A2I0K5V7</accession>
<protein>
    <submittedName>
        <fullName evidence="1">Uncharacterized protein</fullName>
    </submittedName>
</protein>
<name>A0A2I0K5V7_PUNGR</name>
<dbReference type="AlphaFoldDB" id="A0A2I0K5V7"/>
<evidence type="ECO:0000313" key="2">
    <source>
        <dbReference type="Proteomes" id="UP000233551"/>
    </source>
</evidence>
<evidence type="ECO:0000313" key="1">
    <source>
        <dbReference type="EMBL" id="PKI63932.1"/>
    </source>
</evidence>
<dbReference type="Proteomes" id="UP000233551">
    <property type="component" value="Unassembled WGS sequence"/>
</dbReference>
<proteinExistence type="predicted"/>